<accession>A0A6A6T7Q9</accession>
<reference evidence="1" key="1">
    <citation type="journal article" date="2020" name="Stud. Mycol.">
        <title>101 Dothideomycetes genomes: a test case for predicting lifestyles and emergence of pathogens.</title>
        <authorList>
            <person name="Haridas S."/>
            <person name="Albert R."/>
            <person name="Binder M."/>
            <person name="Bloem J."/>
            <person name="Labutti K."/>
            <person name="Salamov A."/>
            <person name="Andreopoulos B."/>
            <person name="Baker S."/>
            <person name="Barry K."/>
            <person name="Bills G."/>
            <person name="Bluhm B."/>
            <person name="Cannon C."/>
            <person name="Castanera R."/>
            <person name="Culley D."/>
            <person name="Daum C."/>
            <person name="Ezra D."/>
            <person name="Gonzalez J."/>
            <person name="Henrissat B."/>
            <person name="Kuo A."/>
            <person name="Liang C."/>
            <person name="Lipzen A."/>
            <person name="Lutzoni F."/>
            <person name="Magnuson J."/>
            <person name="Mondo S."/>
            <person name="Nolan M."/>
            <person name="Ohm R."/>
            <person name="Pangilinan J."/>
            <person name="Park H.-J."/>
            <person name="Ramirez L."/>
            <person name="Alfaro M."/>
            <person name="Sun H."/>
            <person name="Tritt A."/>
            <person name="Yoshinaga Y."/>
            <person name="Zwiers L.-H."/>
            <person name="Turgeon B."/>
            <person name="Goodwin S."/>
            <person name="Spatafora J."/>
            <person name="Crous P."/>
            <person name="Grigoriev I."/>
        </authorList>
    </citation>
    <scope>NUCLEOTIDE SEQUENCE</scope>
    <source>
        <strain evidence="1">CBS 122681</strain>
    </source>
</reference>
<dbReference type="AlphaFoldDB" id="A0A6A6T7Q9"/>
<name>A0A6A6T7Q9_9PLEO</name>
<protein>
    <submittedName>
        <fullName evidence="1">Uncharacterized protein</fullName>
    </submittedName>
</protein>
<organism evidence="1 2">
    <name type="scientific">Lophiostoma macrostomum CBS 122681</name>
    <dbReference type="NCBI Taxonomy" id="1314788"/>
    <lineage>
        <taxon>Eukaryota</taxon>
        <taxon>Fungi</taxon>
        <taxon>Dikarya</taxon>
        <taxon>Ascomycota</taxon>
        <taxon>Pezizomycotina</taxon>
        <taxon>Dothideomycetes</taxon>
        <taxon>Pleosporomycetidae</taxon>
        <taxon>Pleosporales</taxon>
        <taxon>Lophiostomataceae</taxon>
        <taxon>Lophiostoma</taxon>
    </lineage>
</organism>
<dbReference type="EMBL" id="MU004355">
    <property type="protein sequence ID" value="KAF2654973.1"/>
    <property type="molecule type" value="Genomic_DNA"/>
</dbReference>
<keyword evidence="2" id="KW-1185">Reference proteome</keyword>
<proteinExistence type="predicted"/>
<sequence>MLDTVETAGCGRICRQPEVPAIIARYRKDQPSPRIAPMAEFPLGIRGRSGRHLIGVSRTAPARPSGTRHGLDGLYVEPHTLRPGSAAGINLGPPRFCTQPARPRRRLSLIVFIRQSGLDTPRRRKNLLCLQPFRPTSPLAATALLAGLSLAPFCFSCRCPHESRPWLKRMVASRLLGVDSARSNCSHMFLPLVPLHL</sequence>
<dbReference type="Proteomes" id="UP000799324">
    <property type="component" value="Unassembled WGS sequence"/>
</dbReference>
<evidence type="ECO:0000313" key="2">
    <source>
        <dbReference type="Proteomes" id="UP000799324"/>
    </source>
</evidence>
<evidence type="ECO:0000313" key="1">
    <source>
        <dbReference type="EMBL" id="KAF2654973.1"/>
    </source>
</evidence>
<gene>
    <name evidence="1" type="ORF">K491DRAFT_440830</name>
</gene>